<keyword evidence="2" id="KW-0540">Nuclease</keyword>
<dbReference type="SUPFAM" id="SSF55895">
    <property type="entry name" value="Ribonuclease Rh-like"/>
    <property type="match status" value="1"/>
</dbReference>
<feature type="active site" evidence="9">
    <location>
        <position position="621"/>
    </location>
</feature>
<dbReference type="PROSITE" id="PS00531">
    <property type="entry name" value="RNASE_T2_2"/>
    <property type="match status" value="1"/>
</dbReference>
<proteinExistence type="inferred from homology"/>
<comment type="similarity">
    <text evidence="1 11">Belongs to the RNase T2 family.</text>
</comment>
<dbReference type="Pfam" id="PF01535">
    <property type="entry name" value="PPR"/>
    <property type="match status" value="4"/>
</dbReference>
<dbReference type="AlphaFoldDB" id="A0A9Q0TV47"/>
<keyword evidence="3" id="KW-0677">Repeat</keyword>
<evidence type="ECO:0000256" key="3">
    <source>
        <dbReference type="ARBA" id="ARBA00022737"/>
    </source>
</evidence>
<evidence type="ECO:0000256" key="2">
    <source>
        <dbReference type="ARBA" id="ARBA00022722"/>
    </source>
</evidence>
<dbReference type="Pfam" id="PF13041">
    <property type="entry name" value="PPR_2"/>
    <property type="match status" value="2"/>
</dbReference>
<evidence type="ECO:0000313" key="13">
    <source>
        <dbReference type="Proteomes" id="UP001151532"/>
    </source>
</evidence>
<comment type="function">
    <text evidence="8">May remobilize phosphate, particularly when cells senesce or when phosphate becomes limiting.</text>
</comment>
<dbReference type="PROSITE" id="PS51375">
    <property type="entry name" value="PPR"/>
    <property type="match status" value="2"/>
</dbReference>
<sequence length="728" mass="81129">MATSPFPPVIQQSPSQHSSYYNTTYTSNPLSCLPKCTSLKELKQIQAFTIKTHLQNDLQILTKLINSCTRSPTSSSMDYAHQLFETIPQPGIVLFNSMFRGYSRSDAPLKAISLFIKALGYNLLPDDYTFPSLLKACVVARAFQLGKQLHCLAIKLGLNENTHVCPTLINMYTGCKDVDGAQRVFDEILEPCVVSYNAIITGYARSSRPNEALSLFRQLQAMKLKPNDVTVLSVLSSCALLGALDLGKWIHEYVKKNGLDKYVKVNTALIDMYAKCGSLDDAISVFHSMSVRDTRAWSAMIVAHAMHGQGQNAMSIFEEMARAKVQPDEITFLGLLYACSHTGLVDEGFRYFYSMTEVYGIIPGIKHYGCMVDLLGRAGLLYEAYKFIDELPIKPTPILWRTLLSACSSHGNLELAKQVMKQISELDDSHGGDYSSYFQSKSSISTGPYRKKCSERLLSLLACDSIKCASNHVCSVISYSLITFKSLELEIQFTRLFEAKEQMKTSSSTLINLLVLLYLSVLSVSQEFDFFYFVQQWPGSYCDTVKSCCYPTTGKPEADFGIHGLWPNYNDGNYPSNCDANSPYDPKKVADLRSGMQKNWPTLACPSGSGVAFWAHEWEKHGTCSESILDQHGYFQAALNLRRQVNLLQALKNAGINPDGESYSLISIRSAIQEAVGFTPWIECNADTSRNSQLYQIYLCVDTSGKALIDCPVFPRGKCDSEIEFPSF</sequence>
<dbReference type="PANTHER" id="PTHR47926:SF488">
    <property type="entry name" value="DYW DOMAIN-CONTAINING PROTEIN"/>
    <property type="match status" value="1"/>
</dbReference>
<keyword evidence="5" id="KW-0378">Hydrolase</keyword>
<keyword evidence="4" id="KW-0255">Endonuclease</keyword>
<dbReference type="InterPro" id="IPR046960">
    <property type="entry name" value="PPR_At4g14850-like_plant"/>
</dbReference>
<keyword evidence="6" id="KW-1015">Disulfide bond</keyword>
<organism evidence="12 13">
    <name type="scientific">Salix purpurea</name>
    <name type="common">Purple osier willow</name>
    <dbReference type="NCBI Taxonomy" id="77065"/>
    <lineage>
        <taxon>Eukaryota</taxon>
        <taxon>Viridiplantae</taxon>
        <taxon>Streptophyta</taxon>
        <taxon>Embryophyta</taxon>
        <taxon>Tracheophyta</taxon>
        <taxon>Spermatophyta</taxon>
        <taxon>Magnoliopsida</taxon>
        <taxon>eudicotyledons</taxon>
        <taxon>Gunneridae</taxon>
        <taxon>Pentapetalae</taxon>
        <taxon>rosids</taxon>
        <taxon>fabids</taxon>
        <taxon>Malpighiales</taxon>
        <taxon>Salicaceae</taxon>
        <taxon>Saliceae</taxon>
        <taxon>Salix</taxon>
    </lineage>
</organism>
<comment type="caution">
    <text evidence="12">The sequence shown here is derived from an EMBL/GenBank/DDBJ whole genome shotgun (WGS) entry which is preliminary data.</text>
</comment>
<feature type="active site" evidence="9">
    <location>
        <position position="563"/>
    </location>
</feature>
<dbReference type="InterPro" id="IPR033130">
    <property type="entry name" value="RNase_T2_His_AS_2"/>
</dbReference>
<dbReference type="InterPro" id="IPR036430">
    <property type="entry name" value="RNase_T2-like_sf"/>
</dbReference>
<dbReference type="Gene3D" id="1.25.40.10">
    <property type="entry name" value="Tetratricopeptide repeat domain"/>
    <property type="match status" value="3"/>
</dbReference>
<evidence type="ECO:0000313" key="12">
    <source>
        <dbReference type="EMBL" id="KAJ6718278.1"/>
    </source>
</evidence>
<feature type="repeat" description="PPR" evidence="10">
    <location>
        <begin position="192"/>
        <end position="226"/>
    </location>
</feature>
<dbReference type="FunFam" id="3.90.730.10:FF:000003">
    <property type="entry name" value="Ribonuclease 3"/>
    <property type="match status" value="1"/>
</dbReference>
<reference evidence="12" key="1">
    <citation type="submission" date="2022-11" db="EMBL/GenBank/DDBJ databases">
        <authorList>
            <person name="Hyden B.L."/>
            <person name="Feng K."/>
            <person name="Yates T."/>
            <person name="Jawdy S."/>
            <person name="Smart L.B."/>
            <person name="Muchero W."/>
        </authorList>
    </citation>
    <scope>NUCLEOTIDE SEQUENCE</scope>
    <source>
        <tissue evidence="12">Shoot tip</tissue>
    </source>
</reference>
<dbReference type="PANTHER" id="PTHR47926">
    <property type="entry name" value="PENTATRICOPEPTIDE REPEAT-CONTAINING PROTEIN"/>
    <property type="match status" value="1"/>
</dbReference>
<evidence type="ECO:0000256" key="1">
    <source>
        <dbReference type="ARBA" id="ARBA00007469"/>
    </source>
</evidence>
<dbReference type="Proteomes" id="UP001151532">
    <property type="component" value="Chromosome 10"/>
</dbReference>
<feature type="repeat" description="PPR" evidence="10">
    <location>
        <begin position="293"/>
        <end position="327"/>
    </location>
</feature>
<evidence type="ECO:0000256" key="5">
    <source>
        <dbReference type="ARBA" id="ARBA00022801"/>
    </source>
</evidence>
<keyword evidence="7" id="KW-0456">Lyase</keyword>
<keyword evidence="13" id="KW-1185">Reference proteome</keyword>
<dbReference type="FunFam" id="1.25.40.10:FF:001093">
    <property type="entry name" value="Pentatricopeptide repeat-containing protein At2g34400"/>
    <property type="match status" value="1"/>
</dbReference>
<protein>
    <submittedName>
        <fullName evidence="12">Uncharacterized protein</fullName>
    </submittedName>
</protein>
<dbReference type="InterPro" id="IPR001568">
    <property type="entry name" value="RNase_T2-like"/>
</dbReference>
<reference evidence="12" key="2">
    <citation type="journal article" date="2023" name="Int. J. Mol. Sci.">
        <title>De Novo Assembly and Annotation of 11 Diverse Shrub Willow (Salix) Genomes Reveals Novel Gene Organization in Sex-Linked Regions.</title>
        <authorList>
            <person name="Hyden B."/>
            <person name="Feng K."/>
            <person name="Yates T.B."/>
            <person name="Jawdy S."/>
            <person name="Cereghino C."/>
            <person name="Smart L.B."/>
            <person name="Muchero W."/>
        </authorList>
    </citation>
    <scope>NUCLEOTIDE SEQUENCE</scope>
    <source>
        <tissue evidence="12">Shoot tip</tissue>
    </source>
</reference>
<dbReference type="FunFam" id="1.25.40.10:FF:000427">
    <property type="entry name" value="Pentatricopeptide repeat-containing protein chloroplastic"/>
    <property type="match status" value="1"/>
</dbReference>
<dbReference type="CDD" id="cd01061">
    <property type="entry name" value="RNase_T2_euk"/>
    <property type="match status" value="1"/>
</dbReference>
<dbReference type="InterPro" id="IPR018188">
    <property type="entry name" value="RNase_T2_His_AS_1"/>
</dbReference>
<evidence type="ECO:0000256" key="11">
    <source>
        <dbReference type="RuleBase" id="RU004328"/>
    </source>
</evidence>
<dbReference type="Gene3D" id="3.90.730.10">
    <property type="entry name" value="Ribonuclease T2-like"/>
    <property type="match status" value="1"/>
</dbReference>
<dbReference type="GO" id="GO:0003723">
    <property type="term" value="F:RNA binding"/>
    <property type="evidence" value="ECO:0007669"/>
    <property type="project" value="InterPro"/>
</dbReference>
<dbReference type="NCBIfam" id="TIGR00756">
    <property type="entry name" value="PPR"/>
    <property type="match status" value="3"/>
</dbReference>
<evidence type="ECO:0000256" key="7">
    <source>
        <dbReference type="ARBA" id="ARBA00023239"/>
    </source>
</evidence>
<dbReference type="GO" id="GO:0016787">
    <property type="term" value="F:hydrolase activity"/>
    <property type="evidence" value="ECO:0007669"/>
    <property type="project" value="UniProtKB-KW"/>
</dbReference>
<evidence type="ECO:0000256" key="8">
    <source>
        <dbReference type="ARBA" id="ARBA00054578"/>
    </source>
</evidence>
<dbReference type="InterPro" id="IPR002885">
    <property type="entry name" value="PPR_rpt"/>
</dbReference>
<name>A0A9Q0TV47_SALPP</name>
<dbReference type="GO" id="GO:0033897">
    <property type="term" value="F:ribonuclease T2 activity"/>
    <property type="evidence" value="ECO:0007669"/>
    <property type="project" value="InterPro"/>
</dbReference>
<feature type="active site" evidence="9">
    <location>
        <position position="617"/>
    </location>
</feature>
<accession>A0A9Q0TV47</accession>
<evidence type="ECO:0000256" key="4">
    <source>
        <dbReference type="ARBA" id="ARBA00022759"/>
    </source>
</evidence>
<dbReference type="InterPro" id="IPR033697">
    <property type="entry name" value="Ribonuclease_T2_eukaryotic"/>
</dbReference>
<dbReference type="PROSITE" id="PS00530">
    <property type="entry name" value="RNASE_T2_1"/>
    <property type="match status" value="1"/>
</dbReference>
<evidence type="ECO:0000256" key="6">
    <source>
        <dbReference type="ARBA" id="ARBA00023157"/>
    </source>
</evidence>
<dbReference type="OrthoDB" id="185373at2759"/>
<dbReference type="EMBL" id="JAPFFK010000014">
    <property type="protein sequence ID" value="KAJ6718278.1"/>
    <property type="molecule type" value="Genomic_DNA"/>
</dbReference>
<gene>
    <name evidence="12" type="ORF">OIU79_006234</name>
</gene>
<dbReference type="InterPro" id="IPR011990">
    <property type="entry name" value="TPR-like_helical_dom_sf"/>
</dbReference>
<dbReference type="GO" id="GO:0009451">
    <property type="term" value="P:RNA modification"/>
    <property type="evidence" value="ECO:0007669"/>
    <property type="project" value="InterPro"/>
</dbReference>
<evidence type="ECO:0000256" key="9">
    <source>
        <dbReference type="PIRSR" id="PIRSR633697-1"/>
    </source>
</evidence>
<evidence type="ECO:0000256" key="10">
    <source>
        <dbReference type="PROSITE-ProRule" id="PRU00708"/>
    </source>
</evidence>
<dbReference type="Pfam" id="PF00445">
    <property type="entry name" value="Ribonuclease_T2"/>
    <property type="match status" value="1"/>
</dbReference>